<accession>A0AAQ3U197</accession>
<evidence type="ECO:0000313" key="1">
    <source>
        <dbReference type="EMBL" id="WVZ83714.1"/>
    </source>
</evidence>
<reference evidence="1 2" key="1">
    <citation type="submission" date="2024-02" db="EMBL/GenBank/DDBJ databases">
        <title>High-quality chromosome-scale genome assembly of Pensacola bahiagrass (Paspalum notatum Flugge var. saurae).</title>
        <authorList>
            <person name="Vega J.M."/>
            <person name="Podio M."/>
            <person name="Orjuela J."/>
            <person name="Siena L.A."/>
            <person name="Pessino S.C."/>
            <person name="Combes M.C."/>
            <person name="Mariac C."/>
            <person name="Albertini E."/>
            <person name="Pupilli F."/>
            <person name="Ortiz J.P.A."/>
            <person name="Leblanc O."/>
        </authorList>
    </citation>
    <scope>NUCLEOTIDE SEQUENCE [LARGE SCALE GENOMIC DNA]</scope>
    <source>
        <strain evidence="1">R1</strain>
        <tissue evidence="1">Leaf</tissue>
    </source>
</reference>
<name>A0AAQ3U197_PASNO</name>
<sequence>MVLPGWWPSPPVPFPTRPPVALPAASHRAALLLGAQVSEKLTRDNYMLWKSQFLPVVRGAHLMGILDGSNPEPPKTIEVVADNKKQIVANPDHDSWLLSYLLNSITKEVLVLVATATTSAKAWATLESMFSAHSKAQITNLHMQLSTLKKGNLSIPAYFSKMRSI</sequence>
<gene>
    <name evidence="1" type="ORF">U9M48_030834</name>
</gene>
<dbReference type="AlphaFoldDB" id="A0AAQ3U197"/>
<dbReference type="Pfam" id="PF14223">
    <property type="entry name" value="Retrotran_gag_2"/>
    <property type="match status" value="1"/>
</dbReference>
<dbReference type="EMBL" id="CP144751">
    <property type="protein sequence ID" value="WVZ83714.1"/>
    <property type="molecule type" value="Genomic_DNA"/>
</dbReference>
<dbReference type="PANTHER" id="PTHR47481">
    <property type="match status" value="1"/>
</dbReference>
<organism evidence="1 2">
    <name type="scientific">Paspalum notatum var. saurae</name>
    <dbReference type="NCBI Taxonomy" id="547442"/>
    <lineage>
        <taxon>Eukaryota</taxon>
        <taxon>Viridiplantae</taxon>
        <taxon>Streptophyta</taxon>
        <taxon>Embryophyta</taxon>
        <taxon>Tracheophyta</taxon>
        <taxon>Spermatophyta</taxon>
        <taxon>Magnoliopsida</taxon>
        <taxon>Liliopsida</taxon>
        <taxon>Poales</taxon>
        <taxon>Poaceae</taxon>
        <taxon>PACMAD clade</taxon>
        <taxon>Panicoideae</taxon>
        <taxon>Andropogonodae</taxon>
        <taxon>Paspaleae</taxon>
        <taxon>Paspalinae</taxon>
        <taxon>Paspalum</taxon>
    </lineage>
</organism>
<evidence type="ECO:0000313" key="2">
    <source>
        <dbReference type="Proteomes" id="UP001341281"/>
    </source>
</evidence>
<keyword evidence="2" id="KW-1185">Reference proteome</keyword>
<dbReference type="PANTHER" id="PTHR47481:SF22">
    <property type="entry name" value="RETROTRANSPOSON GAG DOMAIN-CONTAINING PROTEIN"/>
    <property type="match status" value="1"/>
</dbReference>
<protein>
    <recommendedName>
        <fullName evidence="3">Retrotransposon Copia-like N-terminal domain-containing protein</fullName>
    </recommendedName>
</protein>
<dbReference type="Proteomes" id="UP001341281">
    <property type="component" value="Chromosome 07"/>
</dbReference>
<proteinExistence type="predicted"/>
<evidence type="ECO:0008006" key="3">
    <source>
        <dbReference type="Google" id="ProtNLM"/>
    </source>
</evidence>